<accession>A0A2T0U780</accession>
<evidence type="ECO:0000313" key="1">
    <source>
        <dbReference type="EMBL" id="PRY53776.1"/>
    </source>
</evidence>
<comment type="caution">
    <text evidence="1">The sequence shown here is derived from an EMBL/GenBank/DDBJ whole genome shotgun (WGS) entry which is preliminary data.</text>
</comment>
<evidence type="ECO:0000313" key="2">
    <source>
        <dbReference type="Proteomes" id="UP000238034"/>
    </source>
</evidence>
<dbReference type="Proteomes" id="UP000238034">
    <property type="component" value="Unassembled WGS sequence"/>
</dbReference>
<organism evidence="1 2">
    <name type="scientific">Arcticibacter pallidicorallinus</name>
    <dbReference type="NCBI Taxonomy" id="1259464"/>
    <lineage>
        <taxon>Bacteria</taxon>
        <taxon>Pseudomonadati</taxon>
        <taxon>Bacteroidota</taxon>
        <taxon>Sphingobacteriia</taxon>
        <taxon>Sphingobacteriales</taxon>
        <taxon>Sphingobacteriaceae</taxon>
        <taxon>Arcticibacter</taxon>
    </lineage>
</organism>
<dbReference type="AlphaFoldDB" id="A0A2T0U780"/>
<dbReference type="EMBL" id="PVTH01000003">
    <property type="protein sequence ID" value="PRY53776.1"/>
    <property type="molecule type" value="Genomic_DNA"/>
</dbReference>
<gene>
    <name evidence="1" type="ORF">B0I27_103246</name>
</gene>
<proteinExistence type="predicted"/>
<name>A0A2T0U780_9SPHI</name>
<protein>
    <submittedName>
        <fullName evidence="1">Uncharacterized protein</fullName>
    </submittedName>
</protein>
<reference evidence="1 2" key="1">
    <citation type="submission" date="2018-03" db="EMBL/GenBank/DDBJ databases">
        <title>Genomic Encyclopedia of Type Strains, Phase III (KMG-III): the genomes of soil and plant-associated and newly described type strains.</title>
        <authorList>
            <person name="Whitman W."/>
        </authorList>
    </citation>
    <scope>NUCLEOTIDE SEQUENCE [LARGE SCALE GENOMIC DNA]</scope>
    <source>
        <strain evidence="1 2">CGMCC 1.9313</strain>
    </source>
</reference>
<sequence>MGDVVAAVSGDVPGVVVPGVPASGVVVPGVVEVSVIPGSVVSAPVESTIALSELDCDSRLAEHAVRPSPAASVNIKIFVFIAVFQMFMRCFNKRYEIRFPNSNLFHRAASFWYPRQTRFKKLLNALRLRCTFFKNSINKRFYYENLIKKTIYLESV</sequence>
<keyword evidence="2" id="KW-1185">Reference proteome</keyword>